<dbReference type="EMBL" id="JAUFPX010000002">
    <property type="protein sequence ID" value="MDN3589255.1"/>
    <property type="molecule type" value="Genomic_DNA"/>
</dbReference>
<proteinExistence type="predicted"/>
<protein>
    <submittedName>
        <fullName evidence="1">Uncharacterized protein</fullName>
    </submittedName>
</protein>
<name>A0ABT8BBT0_9HYPH</name>
<gene>
    <name evidence="1" type="ORF">QWZ12_01375</name>
</gene>
<comment type="caution">
    <text evidence="1">The sequence shown here is derived from an EMBL/GenBank/DDBJ whole genome shotgun (WGS) entry which is preliminary data.</text>
</comment>
<organism evidence="1 2">
    <name type="scientific">Methylobacterium adhaesivum</name>
    <dbReference type="NCBI Taxonomy" id="333297"/>
    <lineage>
        <taxon>Bacteria</taxon>
        <taxon>Pseudomonadati</taxon>
        <taxon>Pseudomonadota</taxon>
        <taxon>Alphaproteobacteria</taxon>
        <taxon>Hyphomicrobiales</taxon>
        <taxon>Methylobacteriaceae</taxon>
        <taxon>Methylobacterium</taxon>
    </lineage>
</organism>
<keyword evidence="2" id="KW-1185">Reference proteome</keyword>
<evidence type="ECO:0000313" key="1">
    <source>
        <dbReference type="EMBL" id="MDN3589255.1"/>
    </source>
</evidence>
<evidence type="ECO:0000313" key="2">
    <source>
        <dbReference type="Proteomes" id="UP001224644"/>
    </source>
</evidence>
<accession>A0ABT8BBT0</accession>
<dbReference type="Proteomes" id="UP001224644">
    <property type="component" value="Unassembled WGS sequence"/>
</dbReference>
<sequence>MPRRFLVFIVALVALALTIAFFFVGSGATKNTVPMQEGNIPTTTR</sequence>
<dbReference type="RefSeq" id="WP_238223534.1">
    <property type="nucleotide sequence ID" value="NZ_BPQD01000007.1"/>
</dbReference>
<reference evidence="2" key="1">
    <citation type="journal article" date="2019" name="Int. J. Syst. Evol. Microbiol.">
        <title>The Global Catalogue of Microorganisms (GCM) 10K type strain sequencing project: providing services to taxonomists for standard genome sequencing and annotation.</title>
        <authorList>
            <consortium name="The Broad Institute Genomics Platform"/>
            <consortium name="The Broad Institute Genome Sequencing Center for Infectious Disease"/>
            <person name="Wu L."/>
            <person name="Ma J."/>
        </authorList>
    </citation>
    <scope>NUCLEOTIDE SEQUENCE [LARGE SCALE GENOMIC DNA]</scope>
    <source>
        <strain evidence="2">CECT 7069</strain>
    </source>
</reference>